<sequence length="36" mass="4130">MPFAKNPIDKDSFILSDLKVFICVGLQEEPHYCMLS</sequence>
<proteinExistence type="predicted"/>
<evidence type="ECO:0000313" key="1">
    <source>
        <dbReference type="EMBL" id="JAH56228.1"/>
    </source>
</evidence>
<protein>
    <submittedName>
        <fullName evidence="1">Uncharacterized protein</fullName>
    </submittedName>
</protein>
<reference evidence="1" key="2">
    <citation type="journal article" date="2015" name="Fish Shellfish Immunol.">
        <title>Early steps in the European eel (Anguilla anguilla)-Vibrio vulnificus interaction in the gills: Role of the RtxA13 toxin.</title>
        <authorList>
            <person name="Callol A."/>
            <person name="Pajuelo D."/>
            <person name="Ebbesson L."/>
            <person name="Teles M."/>
            <person name="MacKenzie S."/>
            <person name="Amaro C."/>
        </authorList>
    </citation>
    <scope>NUCLEOTIDE SEQUENCE</scope>
</reference>
<reference evidence="1" key="1">
    <citation type="submission" date="2014-11" db="EMBL/GenBank/DDBJ databases">
        <authorList>
            <person name="Amaro Gonzalez C."/>
        </authorList>
    </citation>
    <scope>NUCLEOTIDE SEQUENCE</scope>
</reference>
<dbReference type="AlphaFoldDB" id="A0A0E9TU44"/>
<accession>A0A0E9TU44</accession>
<name>A0A0E9TU44_ANGAN</name>
<organism evidence="1">
    <name type="scientific">Anguilla anguilla</name>
    <name type="common">European freshwater eel</name>
    <name type="synonym">Muraena anguilla</name>
    <dbReference type="NCBI Taxonomy" id="7936"/>
    <lineage>
        <taxon>Eukaryota</taxon>
        <taxon>Metazoa</taxon>
        <taxon>Chordata</taxon>
        <taxon>Craniata</taxon>
        <taxon>Vertebrata</taxon>
        <taxon>Euteleostomi</taxon>
        <taxon>Actinopterygii</taxon>
        <taxon>Neopterygii</taxon>
        <taxon>Teleostei</taxon>
        <taxon>Anguilliformes</taxon>
        <taxon>Anguillidae</taxon>
        <taxon>Anguilla</taxon>
    </lineage>
</organism>
<dbReference type="EMBL" id="GBXM01052349">
    <property type="protein sequence ID" value="JAH56228.1"/>
    <property type="molecule type" value="Transcribed_RNA"/>
</dbReference>